<dbReference type="InterPro" id="IPR001841">
    <property type="entry name" value="Znf_RING"/>
</dbReference>
<evidence type="ECO:0000313" key="4">
    <source>
        <dbReference type="Proteomes" id="UP001187734"/>
    </source>
</evidence>
<dbReference type="InterPro" id="IPR013083">
    <property type="entry name" value="Znf_RING/FYVE/PHD"/>
</dbReference>
<keyword evidence="4" id="KW-1185">Reference proteome</keyword>
<dbReference type="Gene3D" id="3.30.40.10">
    <property type="entry name" value="Zinc/RING finger domain, C3HC4 (zinc finger)"/>
    <property type="match status" value="1"/>
</dbReference>
<protein>
    <recommendedName>
        <fullName evidence="2">RING-type domain-containing protein</fullName>
    </recommendedName>
</protein>
<evidence type="ECO:0000256" key="1">
    <source>
        <dbReference type="PROSITE-ProRule" id="PRU00175"/>
    </source>
</evidence>
<feature type="domain" description="RING-type" evidence="2">
    <location>
        <begin position="10"/>
        <end position="64"/>
    </location>
</feature>
<reference evidence="3" key="1">
    <citation type="submission" date="2018-03" db="EMBL/GenBank/DDBJ databases">
        <authorList>
            <person name="Guldener U."/>
        </authorList>
    </citation>
    <scope>NUCLEOTIDE SEQUENCE</scope>
</reference>
<gene>
    <name evidence="3" type="ORF">FTOL_12414</name>
</gene>
<keyword evidence="1" id="KW-0479">Metal-binding</keyword>
<organism evidence="3 4">
    <name type="scientific">Fusarium torulosum</name>
    <dbReference type="NCBI Taxonomy" id="33205"/>
    <lineage>
        <taxon>Eukaryota</taxon>
        <taxon>Fungi</taxon>
        <taxon>Dikarya</taxon>
        <taxon>Ascomycota</taxon>
        <taxon>Pezizomycotina</taxon>
        <taxon>Sordariomycetes</taxon>
        <taxon>Hypocreomycetidae</taxon>
        <taxon>Hypocreales</taxon>
        <taxon>Nectriaceae</taxon>
        <taxon>Fusarium</taxon>
    </lineage>
</organism>
<dbReference type="AlphaFoldDB" id="A0AAE8MKP0"/>
<sequence length="252" mass="28221">MIRQYTWEECMICYEPVPDLYVTCGDDQALPVGHTFHYQCLIKAHESCLRTDSESSGPFCPICRRRWVNPVSVGRVHVCEPVHLGDEAVDLGDELIEWIDESMMSDVSTMDVPIILEEPEVSEEAITASMLGTVDEPIILDEPEVSEGVTTASMPGTVDEHVFVDEPSVVEGPLALTHRSCAWRRAIWGVVDVAYVASTNQKQVKVVWSLFGTNDEVEIGKLYEGWEMYESLDATPYYKRVAEGLFEAKLGL</sequence>
<keyword evidence="1" id="KW-0862">Zinc</keyword>
<evidence type="ECO:0000259" key="2">
    <source>
        <dbReference type="PROSITE" id="PS50089"/>
    </source>
</evidence>
<accession>A0AAE8MKP0</accession>
<comment type="caution">
    <text evidence="3">The sequence shown here is derived from an EMBL/GenBank/DDBJ whole genome shotgun (WGS) entry which is preliminary data.</text>
</comment>
<dbReference type="PROSITE" id="PS50089">
    <property type="entry name" value="ZF_RING_2"/>
    <property type="match status" value="1"/>
</dbReference>
<keyword evidence="1" id="KW-0863">Zinc-finger</keyword>
<evidence type="ECO:0000313" key="3">
    <source>
        <dbReference type="EMBL" id="SPJ87945.1"/>
    </source>
</evidence>
<proteinExistence type="predicted"/>
<dbReference type="Proteomes" id="UP001187734">
    <property type="component" value="Unassembled WGS sequence"/>
</dbReference>
<dbReference type="SUPFAM" id="SSF57850">
    <property type="entry name" value="RING/U-box"/>
    <property type="match status" value="1"/>
</dbReference>
<dbReference type="EMBL" id="ONZP01000588">
    <property type="protein sequence ID" value="SPJ87945.1"/>
    <property type="molecule type" value="Genomic_DNA"/>
</dbReference>
<dbReference type="GO" id="GO:0008270">
    <property type="term" value="F:zinc ion binding"/>
    <property type="evidence" value="ECO:0007669"/>
    <property type="project" value="UniProtKB-KW"/>
</dbReference>
<name>A0AAE8MKP0_9HYPO</name>